<evidence type="ECO:0000313" key="2">
    <source>
        <dbReference type="EMBL" id="TFI59707.1"/>
    </source>
</evidence>
<dbReference type="RefSeq" id="WP_135083798.1">
    <property type="nucleotide sequence ID" value="NZ_SPDV01000004.1"/>
</dbReference>
<keyword evidence="1" id="KW-0812">Transmembrane</keyword>
<organism evidence="2 3">
    <name type="scientific">Sphingomonas parva</name>
    <dbReference type="NCBI Taxonomy" id="2555898"/>
    <lineage>
        <taxon>Bacteria</taxon>
        <taxon>Pseudomonadati</taxon>
        <taxon>Pseudomonadota</taxon>
        <taxon>Alphaproteobacteria</taxon>
        <taxon>Sphingomonadales</taxon>
        <taxon>Sphingomonadaceae</taxon>
        <taxon>Sphingomonas</taxon>
    </lineage>
</organism>
<keyword evidence="1" id="KW-1133">Transmembrane helix</keyword>
<gene>
    <name evidence="2" type="ORF">E2493_03625</name>
</gene>
<accession>A0A4Y8ZW44</accession>
<dbReference type="Proteomes" id="UP000298213">
    <property type="component" value="Unassembled WGS sequence"/>
</dbReference>
<dbReference type="AlphaFoldDB" id="A0A4Y8ZW44"/>
<comment type="caution">
    <text evidence="2">The sequence shown here is derived from an EMBL/GenBank/DDBJ whole genome shotgun (WGS) entry which is preliminary data.</text>
</comment>
<evidence type="ECO:0000256" key="1">
    <source>
        <dbReference type="SAM" id="Phobius"/>
    </source>
</evidence>
<dbReference type="OrthoDB" id="7507955at2"/>
<sequence length="87" mass="9628">MFRKLTRLFVIKTRIEAFAIIYAIAVGAVTRGLVYLHQYPGISGKMLFAACTGSVFMAGGKLLDATRGPRHRRASLRRVVARARTFG</sequence>
<name>A0A4Y8ZW44_9SPHN</name>
<keyword evidence="1" id="KW-0472">Membrane</keyword>
<protein>
    <submittedName>
        <fullName evidence="2">Uncharacterized protein</fullName>
    </submittedName>
</protein>
<dbReference type="EMBL" id="SPDV01000004">
    <property type="protein sequence ID" value="TFI59707.1"/>
    <property type="molecule type" value="Genomic_DNA"/>
</dbReference>
<reference evidence="2 3" key="1">
    <citation type="submission" date="2019-03" db="EMBL/GenBank/DDBJ databases">
        <title>Genome sequence of Sphingomonas sp. 17J27-24.</title>
        <authorList>
            <person name="Kim M."/>
            <person name="Maeng S."/>
            <person name="Sathiyaraj S."/>
        </authorList>
    </citation>
    <scope>NUCLEOTIDE SEQUENCE [LARGE SCALE GENOMIC DNA]</scope>
    <source>
        <strain evidence="2 3">17J27-24</strain>
    </source>
</reference>
<feature type="transmembrane region" description="Helical" evidence="1">
    <location>
        <begin position="42"/>
        <end position="63"/>
    </location>
</feature>
<proteinExistence type="predicted"/>
<feature type="transmembrane region" description="Helical" evidence="1">
    <location>
        <begin position="15"/>
        <end position="36"/>
    </location>
</feature>
<keyword evidence="3" id="KW-1185">Reference proteome</keyword>
<evidence type="ECO:0000313" key="3">
    <source>
        <dbReference type="Proteomes" id="UP000298213"/>
    </source>
</evidence>